<dbReference type="Pfam" id="PF05097">
    <property type="entry name" value="DUF688"/>
    <property type="match status" value="1"/>
</dbReference>
<dbReference type="PANTHER" id="PTHR37767:SF1">
    <property type="entry name" value="HYDROXYPROLINE-RICH GLYCOPROTEIN FAMILY PROTEIN"/>
    <property type="match status" value="1"/>
</dbReference>
<proteinExistence type="predicted"/>
<name>A0A7J7CB06_TRIWF</name>
<dbReference type="PANTHER" id="PTHR37767">
    <property type="entry name" value="HYDROXYPROLINE-RICH GLYCOPROTEIN FAMILY PROTEIN"/>
    <property type="match status" value="1"/>
</dbReference>
<protein>
    <submittedName>
        <fullName evidence="2">Putative Hydroxyproline-rich glycoprotein family protein</fullName>
    </submittedName>
</protein>
<feature type="region of interest" description="Disordered" evidence="1">
    <location>
        <begin position="1"/>
        <end position="24"/>
    </location>
</feature>
<dbReference type="Proteomes" id="UP000593562">
    <property type="component" value="Unassembled WGS sequence"/>
</dbReference>
<dbReference type="InParanoid" id="A0A7J7CB06"/>
<dbReference type="EMBL" id="JAAARO010000019">
    <property type="protein sequence ID" value="KAF5731105.1"/>
    <property type="molecule type" value="Genomic_DNA"/>
</dbReference>
<sequence length="170" mass="18970">MAEKEVTAPSNKKQARQPPSVPFIWEVKPGLPKKDWKPDVSPIKPAFTPPVKLIASVPFNWEEKPGKPLPHFSQPSLEPLLPTPLAELASLTRALVPYSNKSNNNDDCKGGGCNNASDGDDAYDQGEWISLPPSKLPRAISSNFYCCSSAKNFLNRERHWPARFIFLLRF</sequence>
<evidence type="ECO:0000313" key="2">
    <source>
        <dbReference type="EMBL" id="KAF5731105.1"/>
    </source>
</evidence>
<accession>A0A7J7CB06</accession>
<dbReference type="AlphaFoldDB" id="A0A7J7CB06"/>
<comment type="caution">
    <text evidence="2">The sequence shown here is derived from an EMBL/GenBank/DDBJ whole genome shotgun (WGS) entry which is preliminary data.</text>
</comment>
<keyword evidence="3" id="KW-1185">Reference proteome</keyword>
<organism evidence="2 3">
    <name type="scientific">Tripterygium wilfordii</name>
    <name type="common">Thunder God vine</name>
    <dbReference type="NCBI Taxonomy" id="458696"/>
    <lineage>
        <taxon>Eukaryota</taxon>
        <taxon>Viridiplantae</taxon>
        <taxon>Streptophyta</taxon>
        <taxon>Embryophyta</taxon>
        <taxon>Tracheophyta</taxon>
        <taxon>Spermatophyta</taxon>
        <taxon>Magnoliopsida</taxon>
        <taxon>eudicotyledons</taxon>
        <taxon>Gunneridae</taxon>
        <taxon>Pentapetalae</taxon>
        <taxon>rosids</taxon>
        <taxon>fabids</taxon>
        <taxon>Celastrales</taxon>
        <taxon>Celastraceae</taxon>
        <taxon>Tripterygium</taxon>
    </lineage>
</organism>
<evidence type="ECO:0000256" key="1">
    <source>
        <dbReference type="SAM" id="MobiDB-lite"/>
    </source>
</evidence>
<reference evidence="2 3" key="1">
    <citation type="journal article" date="2020" name="Nat. Commun.">
        <title>Genome of Tripterygium wilfordii and identification of cytochrome P450 involved in triptolide biosynthesis.</title>
        <authorList>
            <person name="Tu L."/>
            <person name="Su P."/>
            <person name="Zhang Z."/>
            <person name="Gao L."/>
            <person name="Wang J."/>
            <person name="Hu T."/>
            <person name="Zhou J."/>
            <person name="Zhang Y."/>
            <person name="Zhao Y."/>
            <person name="Liu Y."/>
            <person name="Song Y."/>
            <person name="Tong Y."/>
            <person name="Lu Y."/>
            <person name="Yang J."/>
            <person name="Xu C."/>
            <person name="Jia M."/>
            <person name="Peters R.J."/>
            <person name="Huang L."/>
            <person name="Gao W."/>
        </authorList>
    </citation>
    <scope>NUCLEOTIDE SEQUENCE [LARGE SCALE GENOMIC DNA]</scope>
    <source>
        <strain evidence="3">cv. XIE 37</strain>
        <tissue evidence="2">Leaf</tissue>
    </source>
</reference>
<dbReference type="InterPro" id="IPR007789">
    <property type="entry name" value="DUF688"/>
</dbReference>
<evidence type="ECO:0000313" key="3">
    <source>
        <dbReference type="Proteomes" id="UP000593562"/>
    </source>
</evidence>
<gene>
    <name evidence="2" type="ORF">HS088_TW19G00709</name>
</gene>